<reference evidence="1" key="2">
    <citation type="submission" date="2020-09" db="EMBL/GenBank/DDBJ databases">
        <authorList>
            <person name="Sun Q."/>
            <person name="Kim S."/>
        </authorList>
    </citation>
    <scope>NUCLEOTIDE SEQUENCE</scope>
    <source>
        <strain evidence="1">KCTC 32255</strain>
    </source>
</reference>
<accession>A0A918PDI3</accession>
<dbReference type="Proteomes" id="UP000648075">
    <property type="component" value="Unassembled WGS sequence"/>
</dbReference>
<organism evidence="1 2">
    <name type="scientific">Novosphingobium colocasiae</name>
    <dbReference type="NCBI Taxonomy" id="1256513"/>
    <lineage>
        <taxon>Bacteria</taxon>
        <taxon>Pseudomonadati</taxon>
        <taxon>Pseudomonadota</taxon>
        <taxon>Alphaproteobacteria</taxon>
        <taxon>Sphingomonadales</taxon>
        <taxon>Sphingomonadaceae</taxon>
        <taxon>Novosphingobium</taxon>
    </lineage>
</organism>
<dbReference type="EMBL" id="BMZA01000004">
    <property type="protein sequence ID" value="GGZ01257.1"/>
    <property type="molecule type" value="Genomic_DNA"/>
</dbReference>
<dbReference type="AlphaFoldDB" id="A0A918PDI3"/>
<dbReference type="RefSeq" id="WP_189620585.1">
    <property type="nucleotide sequence ID" value="NZ_BMZA01000004.1"/>
</dbReference>
<protein>
    <submittedName>
        <fullName evidence="1">Uncharacterized protein</fullName>
    </submittedName>
</protein>
<reference evidence="1" key="1">
    <citation type="journal article" date="2014" name="Int. J. Syst. Evol. Microbiol.">
        <title>Complete genome sequence of Corynebacterium casei LMG S-19264T (=DSM 44701T), isolated from a smear-ripened cheese.</title>
        <authorList>
            <consortium name="US DOE Joint Genome Institute (JGI-PGF)"/>
            <person name="Walter F."/>
            <person name="Albersmeier A."/>
            <person name="Kalinowski J."/>
            <person name="Ruckert C."/>
        </authorList>
    </citation>
    <scope>NUCLEOTIDE SEQUENCE</scope>
    <source>
        <strain evidence="1">KCTC 32255</strain>
    </source>
</reference>
<keyword evidence="2" id="KW-1185">Reference proteome</keyword>
<name>A0A918PDI3_9SPHN</name>
<sequence length="103" mass="11117">MSARLAAQVLADRAARDAARAAYDTRLEAIKADYAERGIGGRLMDEVSEQAHAMFDEAVAVVEEHPGAIGATIATLALWILRNPIMAWIDVLLGPGHHRGDKK</sequence>
<evidence type="ECO:0000313" key="2">
    <source>
        <dbReference type="Proteomes" id="UP000648075"/>
    </source>
</evidence>
<gene>
    <name evidence="1" type="ORF">GCM10011614_15160</name>
</gene>
<evidence type="ECO:0000313" key="1">
    <source>
        <dbReference type="EMBL" id="GGZ01257.1"/>
    </source>
</evidence>
<comment type="caution">
    <text evidence="1">The sequence shown here is derived from an EMBL/GenBank/DDBJ whole genome shotgun (WGS) entry which is preliminary data.</text>
</comment>
<proteinExistence type="predicted"/>